<feature type="compositionally biased region" description="Polar residues" evidence="1">
    <location>
        <begin position="551"/>
        <end position="580"/>
    </location>
</feature>
<feature type="compositionally biased region" description="Low complexity" evidence="1">
    <location>
        <begin position="174"/>
        <end position="189"/>
    </location>
</feature>
<organism evidence="2 3">
    <name type="scientific">Buddleja alternifolia</name>
    <dbReference type="NCBI Taxonomy" id="168488"/>
    <lineage>
        <taxon>Eukaryota</taxon>
        <taxon>Viridiplantae</taxon>
        <taxon>Streptophyta</taxon>
        <taxon>Embryophyta</taxon>
        <taxon>Tracheophyta</taxon>
        <taxon>Spermatophyta</taxon>
        <taxon>Magnoliopsida</taxon>
        <taxon>eudicotyledons</taxon>
        <taxon>Gunneridae</taxon>
        <taxon>Pentapetalae</taxon>
        <taxon>asterids</taxon>
        <taxon>lamiids</taxon>
        <taxon>Lamiales</taxon>
        <taxon>Scrophulariaceae</taxon>
        <taxon>Buddlejeae</taxon>
        <taxon>Buddleja</taxon>
    </lineage>
</organism>
<dbReference type="PANTHER" id="PTHR31973">
    <property type="entry name" value="POLYPROTEIN, PUTATIVE-RELATED"/>
    <property type="match status" value="1"/>
</dbReference>
<dbReference type="Proteomes" id="UP000826271">
    <property type="component" value="Unassembled WGS sequence"/>
</dbReference>
<sequence>MVSVDEIFSLYIMDSSTIVTFDMWLGGSIEWLPKVNDFNENVVNNEFTEVNENSDLQTETGVNNEFTEANENSDLQTETGVNNDAIEVNENFDLNVETGVNTDLNEVNENIDFNVENDVNIDLYELNENTDFNIENDVFNDLYVLNENTDFNVENDINNVLHELNESVGTIETENSNGEGVNENVNNEGLGEEYPEDVSEYPEDVTIENGMGNEVNEREGSDPTFDGNVEAESESNSSDISDCPSWMLEDLKGPDDNDIFATRPFNHGNFHIDMFKAIKRKCMNRIQVKKAGMEKYQKMVCPKILNRIEKQRYEGRHYCPSWAGDDKFEVRHFMHNHIVYLNERHYSCGILQLCGFPCCHAISCINEHWLDIDDFVDDYVKKDTYLRVYSHMVNPVPGMHDFEESSLGVIDPPNVKVRMGRQKKKRIWDGNDRRDPTKVSRRGLTHTCQICLQLGHNKASCTSLPHPNFKYTVNPSQRDGPPPNAPTASMNNEHAGPLEMQSHIEDPMDSINSSDVFTDFQMPTHTEEPMQSSNFNEVPQETFTVIVGPHASQTSASTSHGSTQASSCIHQDQEQGNNKFPSLGGPKIKPLPLQ</sequence>
<name>A0AAV6WPS5_9LAMI</name>
<feature type="region of interest" description="Disordered" evidence="1">
    <location>
        <begin position="551"/>
        <end position="594"/>
    </location>
</feature>
<accession>A0AAV6WPS5</accession>
<keyword evidence="3" id="KW-1185">Reference proteome</keyword>
<evidence type="ECO:0000256" key="1">
    <source>
        <dbReference type="SAM" id="MobiDB-lite"/>
    </source>
</evidence>
<proteinExistence type="predicted"/>
<dbReference type="PANTHER" id="PTHR31973:SF187">
    <property type="entry name" value="MUTATOR TRANSPOSASE MUDRA PROTEIN"/>
    <property type="match status" value="1"/>
</dbReference>
<feature type="region of interest" description="Disordered" evidence="1">
    <location>
        <begin position="172"/>
        <end position="198"/>
    </location>
</feature>
<feature type="region of interest" description="Disordered" evidence="1">
    <location>
        <begin position="470"/>
        <end position="494"/>
    </location>
</feature>
<dbReference type="AlphaFoldDB" id="A0AAV6WPS5"/>
<gene>
    <name evidence="2" type="ORF">BUALT_Bualt12G0128600</name>
</gene>
<evidence type="ECO:0000313" key="2">
    <source>
        <dbReference type="EMBL" id="KAG8373031.1"/>
    </source>
</evidence>
<reference evidence="2" key="1">
    <citation type="submission" date="2019-10" db="EMBL/GenBank/DDBJ databases">
        <authorList>
            <person name="Zhang R."/>
            <person name="Pan Y."/>
            <person name="Wang J."/>
            <person name="Ma R."/>
            <person name="Yu S."/>
        </authorList>
    </citation>
    <scope>NUCLEOTIDE SEQUENCE</scope>
    <source>
        <strain evidence="2">LA-IB0</strain>
        <tissue evidence="2">Leaf</tissue>
    </source>
</reference>
<comment type="caution">
    <text evidence="2">The sequence shown here is derived from an EMBL/GenBank/DDBJ whole genome shotgun (WGS) entry which is preliminary data.</text>
</comment>
<protein>
    <submittedName>
        <fullName evidence="2">Uncharacterized protein</fullName>
    </submittedName>
</protein>
<feature type="region of interest" description="Disordered" evidence="1">
    <location>
        <begin position="212"/>
        <end position="243"/>
    </location>
</feature>
<evidence type="ECO:0000313" key="3">
    <source>
        <dbReference type="Proteomes" id="UP000826271"/>
    </source>
</evidence>
<dbReference type="EMBL" id="WHWC01000012">
    <property type="protein sequence ID" value="KAG8373031.1"/>
    <property type="molecule type" value="Genomic_DNA"/>
</dbReference>